<sequence length="422" mass="48468">MNRQVPANQKAVREKQLKTIFQWRKKILEAHWCIRDARTARKGGVAKYHEKMLREFSKRPDVGRNKRMEALKNNDVERYREMLLEQQTNIPGERYTVLSSFFTQTEDYLHKLGGKITATKNQQEVEGAANAAAIAARLQGLSEEEVRAAAACAREEVVIRNRFVEMNAPKDNSSVNKYYTSGSCCRCSITSWYLFHTGSVSLYYGSWKNCAGGTDCLPYGVQGDYGPHLIIVPNTVLVNWKVCDLFFFFFCRVNSILGCHMFHAYIMLVQRINVQSCSLSHLSFSSLLFCLASTPVVKEDRGPFYFVRIMIFLRIFSPTMGESYGEIILRGLVVIKKSLPRKIPILQNLRQKIRDRKRWLLLFLQKEFGSLSAFDTRPGSVSKRLEDDLEDGEIGASGDSHRDLQRSYDRDEGEENRFCNLQ</sequence>
<accession>A0A816MGV4</accession>
<gene>
    <name evidence="2" type="ORF">DARMORV10_C07P31560.1</name>
</gene>
<name>A0A816MGV4_BRANA</name>
<evidence type="ECO:0000256" key="1">
    <source>
        <dbReference type="SAM" id="MobiDB-lite"/>
    </source>
</evidence>
<dbReference type="SMR" id="A0A816MGV4"/>
<protein>
    <submittedName>
        <fullName evidence="2">(rape) hypothetical protein</fullName>
    </submittedName>
</protein>
<proteinExistence type="predicted"/>
<organism evidence="2">
    <name type="scientific">Brassica napus</name>
    <name type="common">Rape</name>
    <dbReference type="NCBI Taxonomy" id="3708"/>
    <lineage>
        <taxon>Eukaryota</taxon>
        <taxon>Viridiplantae</taxon>
        <taxon>Streptophyta</taxon>
        <taxon>Embryophyta</taxon>
        <taxon>Tracheophyta</taxon>
        <taxon>Spermatophyta</taxon>
        <taxon>Magnoliopsida</taxon>
        <taxon>eudicotyledons</taxon>
        <taxon>Gunneridae</taxon>
        <taxon>Pentapetalae</taxon>
        <taxon>rosids</taxon>
        <taxon>malvids</taxon>
        <taxon>Brassicales</taxon>
        <taxon>Brassicaceae</taxon>
        <taxon>Brassiceae</taxon>
        <taxon>Brassica</taxon>
    </lineage>
</organism>
<dbReference type="AlphaFoldDB" id="A0A816MGV4"/>
<feature type="compositionally biased region" description="Basic and acidic residues" evidence="1">
    <location>
        <begin position="399"/>
        <end position="410"/>
    </location>
</feature>
<dbReference type="EMBL" id="HG994371">
    <property type="protein sequence ID" value="CAF1997020.1"/>
    <property type="molecule type" value="Genomic_DNA"/>
</dbReference>
<feature type="region of interest" description="Disordered" evidence="1">
    <location>
        <begin position="390"/>
        <end position="422"/>
    </location>
</feature>
<dbReference type="Proteomes" id="UP001295469">
    <property type="component" value="Chromosome C07"/>
</dbReference>
<reference evidence="2" key="1">
    <citation type="submission" date="2021-01" db="EMBL/GenBank/DDBJ databases">
        <authorList>
            <consortium name="Genoscope - CEA"/>
            <person name="William W."/>
        </authorList>
    </citation>
    <scope>NUCLEOTIDE SEQUENCE</scope>
</reference>
<evidence type="ECO:0000313" key="2">
    <source>
        <dbReference type="EMBL" id="CAF1997020.1"/>
    </source>
</evidence>
<dbReference type="Gene3D" id="1.20.5.170">
    <property type="match status" value="1"/>
</dbReference>